<keyword evidence="2" id="KW-0732">Signal</keyword>
<feature type="chain" id="PRO_5045948969" evidence="2">
    <location>
        <begin position="17"/>
        <end position="169"/>
    </location>
</feature>
<name>A0ABR2MIZ9_9ASPA</name>
<dbReference type="EMBL" id="JBBWWR010000008">
    <property type="protein sequence ID" value="KAK8962948.1"/>
    <property type="molecule type" value="Genomic_DNA"/>
</dbReference>
<proteinExistence type="predicted"/>
<gene>
    <name evidence="3" type="ORF">KSP40_PGU020557</name>
</gene>
<evidence type="ECO:0000256" key="2">
    <source>
        <dbReference type="SAM" id="SignalP"/>
    </source>
</evidence>
<dbReference type="Proteomes" id="UP001412067">
    <property type="component" value="Unassembled WGS sequence"/>
</dbReference>
<evidence type="ECO:0000313" key="3">
    <source>
        <dbReference type="EMBL" id="KAK8962948.1"/>
    </source>
</evidence>
<keyword evidence="4" id="KW-1185">Reference proteome</keyword>
<accession>A0ABR2MIZ9</accession>
<evidence type="ECO:0000313" key="4">
    <source>
        <dbReference type="Proteomes" id="UP001412067"/>
    </source>
</evidence>
<feature type="region of interest" description="Disordered" evidence="1">
    <location>
        <begin position="104"/>
        <end position="129"/>
    </location>
</feature>
<protein>
    <submittedName>
        <fullName evidence="3">Uncharacterized protein</fullName>
    </submittedName>
</protein>
<evidence type="ECO:0000256" key="1">
    <source>
        <dbReference type="SAM" id="MobiDB-lite"/>
    </source>
</evidence>
<comment type="caution">
    <text evidence="3">The sequence shown here is derived from an EMBL/GenBank/DDBJ whole genome shotgun (WGS) entry which is preliminary data.</text>
</comment>
<reference evidence="3 4" key="1">
    <citation type="journal article" date="2022" name="Nat. Plants">
        <title>Genomes of leafy and leafless Platanthera orchids illuminate the evolution of mycoheterotrophy.</title>
        <authorList>
            <person name="Li M.H."/>
            <person name="Liu K.W."/>
            <person name="Li Z."/>
            <person name="Lu H.C."/>
            <person name="Ye Q.L."/>
            <person name="Zhang D."/>
            <person name="Wang J.Y."/>
            <person name="Li Y.F."/>
            <person name="Zhong Z.M."/>
            <person name="Liu X."/>
            <person name="Yu X."/>
            <person name="Liu D.K."/>
            <person name="Tu X.D."/>
            <person name="Liu B."/>
            <person name="Hao Y."/>
            <person name="Liao X.Y."/>
            <person name="Jiang Y.T."/>
            <person name="Sun W.H."/>
            <person name="Chen J."/>
            <person name="Chen Y.Q."/>
            <person name="Ai Y."/>
            <person name="Zhai J.W."/>
            <person name="Wu S.S."/>
            <person name="Zhou Z."/>
            <person name="Hsiao Y.Y."/>
            <person name="Wu W.L."/>
            <person name="Chen Y.Y."/>
            <person name="Lin Y.F."/>
            <person name="Hsu J.L."/>
            <person name="Li C.Y."/>
            <person name="Wang Z.W."/>
            <person name="Zhao X."/>
            <person name="Zhong W.Y."/>
            <person name="Ma X.K."/>
            <person name="Ma L."/>
            <person name="Huang J."/>
            <person name="Chen G.Z."/>
            <person name="Huang M.Z."/>
            <person name="Huang L."/>
            <person name="Peng D.H."/>
            <person name="Luo Y.B."/>
            <person name="Zou S.Q."/>
            <person name="Chen S.P."/>
            <person name="Lan S."/>
            <person name="Tsai W.C."/>
            <person name="Van de Peer Y."/>
            <person name="Liu Z.J."/>
        </authorList>
    </citation>
    <scope>NUCLEOTIDE SEQUENCE [LARGE SCALE GENOMIC DNA]</scope>
    <source>
        <strain evidence="3">Lor288</strain>
    </source>
</reference>
<feature type="signal peptide" evidence="2">
    <location>
        <begin position="1"/>
        <end position="16"/>
    </location>
</feature>
<sequence length="169" mass="18698">MASMFALAVLKTAGLAELRVAITVTTGRLSRGTSKNSFVLVESAAALKYNVQISATSSYLEPNSVNQVSDVKNRNSNQKTDFKFFWNQNQIENGAGRTALIEREKETKGQPTSRRSRLHGVGVPRAQERRRSGGLAELCGTEEADWEDFVISKVRGILALITQILRRSR</sequence>
<organism evidence="3 4">
    <name type="scientific">Platanthera guangdongensis</name>
    <dbReference type="NCBI Taxonomy" id="2320717"/>
    <lineage>
        <taxon>Eukaryota</taxon>
        <taxon>Viridiplantae</taxon>
        <taxon>Streptophyta</taxon>
        <taxon>Embryophyta</taxon>
        <taxon>Tracheophyta</taxon>
        <taxon>Spermatophyta</taxon>
        <taxon>Magnoliopsida</taxon>
        <taxon>Liliopsida</taxon>
        <taxon>Asparagales</taxon>
        <taxon>Orchidaceae</taxon>
        <taxon>Orchidoideae</taxon>
        <taxon>Orchideae</taxon>
        <taxon>Orchidinae</taxon>
        <taxon>Platanthera</taxon>
    </lineage>
</organism>